<dbReference type="CDD" id="cd00161">
    <property type="entry name" value="beta-trefoil_Ricin-like"/>
    <property type="match status" value="1"/>
</dbReference>
<comment type="caution">
    <text evidence="2">The sequence shown here is derived from an EMBL/GenBank/DDBJ whole genome shotgun (WGS) entry which is preliminary data.</text>
</comment>
<accession>A0A7Y9X9A0</accession>
<protein>
    <submittedName>
        <fullName evidence="2">Copper(I)-binding protein</fullName>
    </submittedName>
</protein>
<sequence length="941" mass="100404">MNSGDATVVLVSEATQEFQRLAMFFRQNPTDLRVGQAVGWFHWLRHQALPDGQDQADMHGAILALTPCFLSGIEPLPEPLLPLLADEADPMAIDFLQQALSSTDTGLLTATVHVWKRMVEATPDGHPDQAGRLSNLGGALQTRFEHTGAMADLNETVIVGYQAVQATPDGHPDQAGHLSNLGGALQTRFRRTGDTADLNEAVTVGHQAVQATPDGDPNQAMYLSNLGGALQTRFEHTGAMADLNKAVTVGHQAVQATPDGHPGRAGRLSNLGWTLQARFEHTGAMADLNKAVTVGHQAVQATPDGDPNQAMYLSNLGEALQARFRRTSDAVDFDAAVTVFGDAWQVRSAPPTQRIEAGWALVRLVSGTDPVRATEVWQGVVEFLPQVVPRQLGRGDQQYELGRFSGLAGQAAAAVLSHPGLDERERAVRALAVVETGQGVLLSQALDTRSELTDLEHHAPDLADKYVRLRDLLDQPTPTTPPEHSAAEGDIPFSAIEASGEGGVEQARAREARLAQDRHRLVGDFDAVLEQIRAVEGFATFGLPPSAQELLKEAGEGPVVVVTTTPARCDALLLTATGVSHLELPDLTWNTLVEKVNAFHQAKAQARVTASADEGGDPQQVLTGILGWLWDVAAGPVLDALGFDTEPAGDEWPRVWWSPGGLLGQLPLHAAGHHSDPPGTRRTVMDCVVSSYTPTVRALRYAREQAARHEHGTDTREGALVVAMPTTPGQGALPFVRVEADKVRGHVPNAVVLTEVDTAPGSTVADALAVPTRAKVLEHLPKATIAHFACHGYTDPGDPSQSRLLLHDHAEDPLTVAALGAVRLDRAQLAYLSACSTASITQAELLDEAIHVASAFQLAGFPHVVGTLWEVNDQVSATVADLFYTHLRGAAGQAIDPTRAAHALHAAVRAMRDGTDLQDTLPGWDRIAAPLLWAPYLHTGA</sequence>
<feature type="domain" description="CHAT" evidence="1">
    <location>
        <begin position="626"/>
        <end position="940"/>
    </location>
</feature>
<dbReference type="AlphaFoldDB" id="A0A7Y9X9A0"/>
<dbReference type="SUPFAM" id="SSF48452">
    <property type="entry name" value="TPR-like"/>
    <property type="match status" value="1"/>
</dbReference>
<dbReference type="Pfam" id="PF12770">
    <property type="entry name" value="CHAT"/>
    <property type="match status" value="1"/>
</dbReference>
<name>A0A7Y9X9A0_9ACTN</name>
<evidence type="ECO:0000259" key="1">
    <source>
        <dbReference type="Pfam" id="PF12770"/>
    </source>
</evidence>
<dbReference type="Pfam" id="PF13374">
    <property type="entry name" value="TPR_10"/>
    <property type="match status" value="1"/>
</dbReference>
<dbReference type="InterPro" id="IPR011990">
    <property type="entry name" value="TPR-like_helical_dom_sf"/>
</dbReference>
<organism evidence="2 3">
    <name type="scientific">Nocardiopsis sinuspersici</name>
    <dbReference type="NCBI Taxonomy" id="501010"/>
    <lineage>
        <taxon>Bacteria</taxon>
        <taxon>Bacillati</taxon>
        <taxon>Actinomycetota</taxon>
        <taxon>Actinomycetes</taxon>
        <taxon>Streptosporangiales</taxon>
        <taxon>Nocardiopsidaceae</taxon>
        <taxon>Nocardiopsis</taxon>
    </lineage>
</organism>
<evidence type="ECO:0000313" key="3">
    <source>
        <dbReference type="Proteomes" id="UP000584931"/>
    </source>
</evidence>
<dbReference type="InterPro" id="IPR024983">
    <property type="entry name" value="CHAT_dom"/>
</dbReference>
<proteinExistence type="predicted"/>
<dbReference type="PANTHER" id="PTHR19959">
    <property type="entry name" value="KINESIN LIGHT CHAIN"/>
    <property type="match status" value="1"/>
</dbReference>
<dbReference type="RefSeq" id="WP_179809310.1">
    <property type="nucleotide sequence ID" value="NZ_JACCHL010000001.1"/>
</dbReference>
<evidence type="ECO:0000313" key="2">
    <source>
        <dbReference type="EMBL" id="NYH51398.1"/>
    </source>
</evidence>
<reference evidence="2 3" key="1">
    <citation type="submission" date="2020-07" db="EMBL/GenBank/DDBJ databases">
        <title>Sequencing the genomes of 1000 actinobacteria strains.</title>
        <authorList>
            <person name="Klenk H.-P."/>
        </authorList>
    </citation>
    <scope>NUCLEOTIDE SEQUENCE [LARGE SCALE GENOMIC DNA]</scope>
    <source>
        <strain evidence="2 3">DSM 45278</strain>
    </source>
</reference>
<dbReference type="EMBL" id="JACCHL010000001">
    <property type="protein sequence ID" value="NYH51398.1"/>
    <property type="molecule type" value="Genomic_DNA"/>
</dbReference>
<dbReference type="Gene3D" id="1.25.40.10">
    <property type="entry name" value="Tetratricopeptide repeat domain"/>
    <property type="match status" value="1"/>
</dbReference>
<dbReference type="PANTHER" id="PTHR19959:SF119">
    <property type="entry name" value="FUNGAL LIPASE-LIKE DOMAIN-CONTAINING PROTEIN"/>
    <property type="match status" value="1"/>
</dbReference>
<dbReference type="Proteomes" id="UP000584931">
    <property type="component" value="Unassembled WGS sequence"/>
</dbReference>
<gene>
    <name evidence="2" type="ORF">HNR06_000987</name>
</gene>